<protein>
    <recommendedName>
        <fullName evidence="2">proline--tRNA ligase</fullName>
        <ecNumber evidence="2">6.1.1.15</ecNumber>
    </recommendedName>
    <alternativeName>
        <fullName evidence="8">Prolyl-tRNA synthetase</fullName>
    </alternativeName>
</protein>
<keyword evidence="5" id="KW-0067">ATP-binding</keyword>
<dbReference type="KEGG" id="clus:A9F13_08g00935"/>
<evidence type="ECO:0000256" key="7">
    <source>
        <dbReference type="ARBA" id="ARBA00023146"/>
    </source>
</evidence>
<dbReference type="PROSITE" id="PS50862">
    <property type="entry name" value="AA_TRNA_LIGASE_II"/>
    <property type="match status" value="1"/>
</dbReference>
<keyword evidence="4" id="KW-0547">Nucleotide-binding</keyword>
<gene>
    <name evidence="11" type="ORF">A9F13_08g00935</name>
</gene>
<evidence type="ECO:0000256" key="4">
    <source>
        <dbReference type="ARBA" id="ARBA00022741"/>
    </source>
</evidence>
<dbReference type="Gene3D" id="3.40.50.800">
    <property type="entry name" value="Anticodon-binding domain"/>
    <property type="match status" value="1"/>
</dbReference>
<sequence>MILLRRLHTKSVPRLYSVSSELLDSQVLPRIPTHELLARLQYVSPPKPGLVHWMPMGMLVLNKMKQLVHKHMQDAGAEEISLSALSHSDLWKQTGRWGGAELFRLKDSKGAEYCLAPTCEEEVTHLVQQHVASYKNLPLLFYQINTKFRDEKRPRSGLLRGREFVMKDAYSFDVSEAEAMRAYETMSRAYAGVFAALRAPCVRADADTGEIGGSMSHEWHYVHAAGEDTLFECTDCGRTSNVEMTPSFPAEDAAESSKTSLEAAVAYFPTIDRSTLVCAYYPVSRAFRPAFLRETVPDIDLSGTLSEEEVLALFRDEATIIDKRVVRIMDSRLDSRSNLPDFPVKFANRSLVSTLTDVPLVEAEEGELCAHCDSGTLRSSRAIEVAHTFYLGDRYTRALDCTVEVPGADGTVSRQPVLMGCYGIGISRIIAALAEINRDSHGLRWPAAIAPWHVTVVDAGAQEQAHEVARSLGDMEVRLDARPSVRLGRKIRESHAMGIPLVLVVGKRYPTVEIEVRGRQHGRSWETVREESSFDWIVETGASHTKHIVDCANAPKVAAALLADM</sequence>
<dbReference type="GO" id="GO:0005739">
    <property type="term" value="C:mitochondrion"/>
    <property type="evidence" value="ECO:0007669"/>
    <property type="project" value="TreeGrafter"/>
</dbReference>
<comment type="caution">
    <text evidence="11">The sequence shown here is derived from an EMBL/GenBank/DDBJ whole genome shotgun (WGS) entry which is preliminary data.</text>
</comment>
<name>A0AA91Q0L3_CLALS</name>
<dbReference type="PANTHER" id="PTHR42753">
    <property type="entry name" value="MITOCHONDRIAL RIBOSOME PROTEIN L39/PROLYL-TRNA LIGASE FAMILY MEMBER"/>
    <property type="match status" value="1"/>
</dbReference>
<proteinExistence type="inferred from homology"/>
<evidence type="ECO:0000259" key="10">
    <source>
        <dbReference type="PROSITE" id="PS50862"/>
    </source>
</evidence>
<evidence type="ECO:0000256" key="9">
    <source>
        <dbReference type="ARBA" id="ARBA00047671"/>
    </source>
</evidence>
<dbReference type="GO" id="GO:0006433">
    <property type="term" value="P:prolyl-tRNA aminoacylation"/>
    <property type="evidence" value="ECO:0007669"/>
    <property type="project" value="InterPro"/>
</dbReference>
<dbReference type="AlphaFoldDB" id="A0AA91Q0L3"/>
<evidence type="ECO:0000313" key="11">
    <source>
        <dbReference type="EMBL" id="OVF08398.1"/>
    </source>
</evidence>
<accession>A0AA91Q0L3</accession>
<dbReference type="GO" id="GO:0005524">
    <property type="term" value="F:ATP binding"/>
    <property type="evidence" value="ECO:0007669"/>
    <property type="project" value="UniProtKB-KW"/>
</dbReference>
<dbReference type="InterPro" id="IPR002314">
    <property type="entry name" value="aa-tRNA-synt_IIb"/>
</dbReference>
<dbReference type="InterPro" id="IPR045864">
    <property type="entry name" value="aa-tRNA-synth_II/BPL/LPL"/>
</dbReference>
<comment type="catalytic activity">
    <reaction evidence="9">
        <text>tRNA(Pro) + L-proline + ATP = L-prolyl-tRNA(Pro) + AMP + diphosphate</text>
        <dbReference type="Rhea" id="RHEA:14305"/>
        <dbReference type="Rhea" id="RHEA-COMP:9700"/>
        <dbReference type="Rhea" id="RHEA-COMP:9702"/>
        <dbReference type="ChEBI" id="CHEBI:30616"/>
        <dbReference type="ChEBI" id="CHEBI:33019"/>
        <dbReference type="ChEBI" id="CHEBI:60039"/>
        <dbReference type="ChEBI" id="CHEBI:78442"/>
        <dbReference type="ChEBI" id="CHEBI:78532"/>
        <dbReference type="ChEBI" id="CHEBI:456215"/>
        <dbReference type="EC" id="6.1.1.15"/>
    </reaction>
</comment>
<evidence type="ECO:0000256" key="2">
    <source>
        <dbReference type="ARBA" id="ARBA00012831"/>
    </source>
</evidence>
<dbReference type="SUPFAM" id="SSF52954">
    <property type="entry name" value="Class II aaRS ABD-related"/>
    <property type="match status" value="1"/>
</dbReference>
<organism evidence="11 12">
    <name type="scientific">Clavispora lusitaniae</name>
    <name type="common">Candida lusitaniae</name>
    <dbReference type="NCBI Taxonomy" id="36911"/>
    <lineage>
        <taxon>Eukaryota</taxon>
        <taxon>Fungi</taxon>
        <taxon>Dikarya</taxon>
        <taxon>Ascomycota</taxon>
        <taxon>Saccharomycotina</taxon>
        <taxon>Pichiomycetes</taxon>
        <taxon>Metschnikowiaceae</taxon>
        <taxon>Clavispora</taxon>
    </lineage>
</organism>
<feature type="domain" description="Aminoacyl-transfer RNA synthetases class-II family profile" evidence="10">
    <location>
        <begin position="57"/>
        <end position="446"/>
    </location>
</feature>
<dbReference type="InterPro" id="IPR036621">
    <property type="entry name" value="Anticodon-bd_dom_sf"/>
</dbReference>
<evidence type="ECO:0000313" key="12">
    <source>
        <dbReference type="Proteomes" id="UP000195602"/>
    </source>
</evidence>
<dbReference type="PRINTS" id="PR01046">
    <property type="entry name" value="TRNASYNTHPRO"/>
</dbReference>
<dbReference type="InterPro" id="IPR050062">
    <property type="entry name" value="Pro-tRNA_synthetase"/>
</dbReference>
<keyword evidence="3 11" id="KW-0436">Ligase</keyword>
<dbReference type="SUPFAM" id="SSF55681">
    <property type="entry name" value="Class II aaRS and biotin synthetases"/>
    <property type="match status" value="1"/>
</dbReference>
<evidence type="ECO:0000256" key="8">
    <source>
        <dbReference type="ARBA" id="ARBA00029731"/>
    </source>
</evidence>
<evidence type="ECO:0000256" key="3">
    <source>
        <dbReference type="ARBA" id="ARBA00022598"/>
    </source>
</evidence>
<evidence type="ECO:0000256" key="6">
    <source>
        <dbReference type="ARBA" id="ARBA00022917"/>
    </source>
</evidence>
<dbReference type="InterPro" id="IPR002316">
    <property type="entry name" value="Pro-tRNA-ligase_IIa"/>
</dbReference>
<keyword evidence="7" id="KW-0030">Aminoacyl-tRNA synthetase</keyword>
<dbReference type="InterPro" id="IPR004154">
    <property type="entry name" value="Anticodon-bd"/>
</dbReference>
<dbReference type="Pfam" id="PF03129">
    <property type="entry name" value="HGTP_anticodon"/>
    <property type="match status" value="1"/>
</dbReference>
<keyword evidence="6" id="KW-0648">Protein biosynthesis</keyword>
<reference evidence="11 12" key="1">
    <citation type="submission" date="2017-04" db="EMBL/GenBank/DDBJ databases">
        <title>Draft genome of the yeast Clavispora lusitaniae type strain CBS 6936.</title>
        <authorList>
            <person name="Durrens P."/>
            <person name="Klopp C."/>
            <person name="Biteau N."/>
            <person name="Fitton-Ouhabi V."/>
            <person name="Dementhon K."/>
            <person name="Accoceberry I."/>
            <person name="Sherman D.J."/>
            <person name="Noel T."/>
        </authorList>
    </citation>
    <scope>NUCLEOTIDE SEQUENCE [LARGE SCALE GENOMIC DNA]</scope>
    <source>
        <strain evidence="11 12">CBS 6936</strain>
    </source>
</reference>
<dbReference type="GO" id="GO:0004827">
    <property type="term" value="F:proline-tRNA ligase activity"/>
    <property type="evidence" value="ECO:0007669"/>
    <property type="project" value="UniProtKB-EC"/>
</dbReference>
<dbReference type="Pfam" id="PF00587">
    <property type="entry name" value="tRNA-synt_2b"/>
    <property type="match status" value="1"/>
</dbReference>
<evidence type="ECO:0000256" key="1">
    <source>
        <dbReference type="ARBA" id="ARBA00008226"/>
    </source>
</evidence>
<dbReference type="EMBL" id="LYUB02000008">
    <property type="protein sequence ID" value="OVF08398.1"/>
    <property type="molecule type" value="Genomic_DNA"/>
</dbReference>
<evidence type="ECO:0000256" key="5">
    <source>
        <dbReference type="ARBA" id="ARBA00022840"/>
    </source>
</evidence>
<dbReference type="EC" id="6.1.1.15" evidence="2"/>
<dbReference type="Proteomes" id="UP000195602">
    <property type="component" value="Unassembled WGS sequence"/>
</dbReference>
<dbReference type="PANTHER" id="PTHR42753:SF2">
    <property type="entry name" value="PROLINE--TRNA LIGASE"/>
    <property type="match status" value="1"/>
</dbReference>
<dbReference type="Gene3D" id="3.30.930.10">
    <property type="entry name" value="Bira Bifunctional Protein, Domain 2"/>
    <property type="match status" value="2"/>
</dbReference>
<comment type="similarity">
    <text evidence="1">Belongs to the class-II aminoacyl-tRNA synthetase family.</text>
</comment>
<dbReference type="InterPro" id="IPR006195">
    <property type="entry name" value="aa-tRNA-synth_II"/>
</dbReference>